<feature type="region of interest" description="Disordered" evidence="1">
    <location>
        <begin position="1"/>
        <end position="21"/>
    </location>
</feature>
<dbReference type="AlphaFoldDB" id="A0A915KDZ0"/>
<organism evidence="2 3">
    <name type="scientific">Romanomermis culicivorax</name>
    <name type="common">Nematode worm</name>
    <dbReference type="NCBI Taxonomy" id="13658"/>
    <lineage>
        <taxon>Eukaryota</taxon>
        <taxon>Metazoa</taxon>
        <taxon>Ecdysozoa</taxon>
        <taxon>Nematoda</taxon>
        <taxon>Enoplea</taxon>
        <taxon>Dorylaimia</taxon>
        <taxon>Mermithida</taxon>
        <taxon>Mermithoidea</taxon>
        <taxon>Mermithidae</taxon>
        <taxon>Romanomermis</taxon>
    </lineage>
</organism>
<evidence type="ECO:0000313" key="2">
    <source>
        <dbReference type="Proteomes" id="UP000887565"/>
    </source>
</evidence>
<reference evidence="3" key="1">
    <citation type="submission" date="2022-11" db="UniProtKB">
        <authorList>
            <consortium name="WormBaseParasite"/>
        </authorList>
    </citation>
    <scope>IDENTIFICATION</scope>
</reference>
<keyword evidence="2" id="KW-1185">Reference proteome</keyword>
<evidence type="ECO:0000313" key="3">
    <source>
        <dbReference type="WBParaSite" id="nRc.2.0.1.t37008-RA"/>
    </source>
</evidence>
<name>A0A915KDZ0_ROMCU</name>
<proteinExistence type="predicted"/>
<accession>A0A915KDZ0</accession>
<evidence type="ECO:0000256" key="1">
    <source>
        <dbReference type="SAM" id="MobiDB-lite"/>
    </source>
</evidence>
<sequence>MVKPRRKVRAGPVDSSGGQRAHLGSLALKPNYQIWVGTLSIEPEREIRKLTKYNYEIRYLGQCNRDKLKKKEIIVQSTRAKFVAPIPKSRQNYFSVKDYNQLRSVPDGCLVRKSSGNHYHHRSKGKLRRHSVNYDSGSEYVDFIMNYERSSYGYKKSNGKCHKRAQERRSYLDDRRFDMNLHTINDGEGDDNEQCSKQKPLKK</sequence>
<feature type="region of interest" description="Disordered" evidence="1">
    <location>
        <begin position="182"/>
        <end position="203"/>
    </location>
</feature>
<dbReference type="WBParaSite" id="nRc.2.0.1.t37008-RA">
    <property type="protein sequence ID" value="nRc.2.0.1.t37008-RA"/>
    <property type="gene ID" value="nRc.2.0.1.g37008"/>
</dbReference>
<dbReference type="Proteomes" id="UP000887565">
    <property type="component" value="Unplaced"/>
</dbReference>
<protein>
    <submittedName>
        <fullName evidence="3">Uncharacterized protein</fullName>
    </submittedName>
</protein>